<dbReference type="Proteomes" id="UP000229239">
    <property type="component" value="Unassembled WGS sequence"/>
</dbReference>
<proteinExistence type="inferred from homology"/>
<dbReference type="PANTHER" id="PTHR18964:SF149">
    <property type="entry name" value="BIFUNCTIONAL UDP-N-ACETYLGLUCOSAMINE 2-EPIMERASE_N-ACETYLMANNOSAMINE KINASE"/>
    <property type="match status" value="1"/>
</dbReference>
<keyword evidence="4" id="KW-1185">Reference proteome</keyword>
<dbReference type="InterPro" id="IPR049874">
    <property type="entry name" value="ROK_cs"/>
</dbReference>
<dbReference type="InterPro" id="IPR000600">
    <property type="entry name" value="ROK"/>
</dbReference>
<feature type="region of interest" description="Disordered" evidence="2">
    <location>
        <begin position="1"/>
        <end position="21"/>
    </location>
</feature>
<comment type="similarity">
    <text evidence="1">Belongs to the ROK (NagC/XylR) family.</text>
</comment>
<comment type="caution">
    <text evidence="3">The sequence shown here is derived from an EMBL/GenBank/DDBJ whole genome shotgun (WGS) entry which is preliminary data.</text>
</comment>
<evidence type="ECO:0000256" key="1">
    <source>
        <dbReference type="ARBA" id="ARBA00006479"/>
    </source>
</evidence>
<evidence type="ECO:0000313" key="3">
    <source>
        <dbReference type="EMBL" id="PJM77574.1"/>
    </source>
</evidence>
<name>A0A2M9HL93_9BIFI</name>
<dbReference type="InterPro" id="IPR036390">
    <property type="entry name" value="WH_DNA-bd_sf"/>
</dbReference>
<evidence type="ECO:0000313" key="4">
    <source>
        <dbReference type="Proteomes" id="UP000229239"/>
    </source>
</evidence>
<dbReference type="OrthoDB" id="9810372at2"/>
<reference evidence="4" key="1">
    <citation type="submission" date="2017-10" db="EMBL/GenBank/DDBJ databases">
        <title>Draft genome sequences of strains TRE 1, TRE 9, TRE H and TRI 7, isolated from tamarins, belonging to four potential novel Bifidobacterium species.</title>
        <authorList>
            <person name="Mattarelli P."/>
            <person name="Modesto M."/>
            <person name="Puglisi E."/>
            <person name="Morelli L."/>
            <person name="Bonetti A."/>
            <person name="Spezio C."/>
            <person name="Sandri C."/>
        </authorList>
    </citation>
    <scope>NUCLEOTIDE SEQUENCE [LARGE SCALE GENOMIC DNA]</scope>
    <source>
        <strain evidence="4">TREH</strain>
    </source>
</reference>
<dbReference type="SUPFAM" id="SSF46785">
    <property type="entry name" value="Winged helix' DNA-binding domain"/>
    <property type="match status" value="1"/>
</dbReference>
<evidence type="ECO:0000256" key="2">
    <source>
        <dbReference type="SAM" id="MobiDB-lite"/>
    </source>
</evidence>
<dbReference type="Gene3D" id="3.30.420.40">
    <property type="match status" value="2"/>
</dbReference>
<dbReference type="PROSITE" id="PS01125">
    <property type="entry name" value="ROK"/>
    <property type="match status" value="1"/>
</dbReference>
<feature type="compositionally biased region" description="Polar residues" evidence="2">
    <location>
        <begin position="1"/>
        <end position="13"/>
    </location>
</feature>
<protein>
    <submittedName>
        <fullName evidence="3">NagC family transcriptional regulator</fullName>
    </submittedName>
</protein>
<dbReference type="SUPFAM" id="SSF53067">
    <property type="entry name" value="Actin-like ATPase domain"/>
    <property type="match status" value="1"/>
</dbReference>
<sequence>MSDRNAVTNTESPSAAPFFPIITPHTATNGINSTIRPIDMRRNNASLVFSTLFPDRQLSRADIARATGLSRVVVSEAAATLISKGFIREVGPQPSSGKGPGKRGTLLGTNPERLRLLSIDLSQPHLIQGAILNLFGQTITRAEITLGASDQFTVSDVDDLIAQLLRSGQHPVGIGIAAPGVVKNESNVLSYTYSQWHNTDLREPIEQKFGIPTTVNNDAASALMAERCFGQGGPNLLFIQLARGVGSALLINDMRVAGSNYAVGEIGHIPARQDGPQCSCGRHGCLDAIIGTPVLRARMQGHPSDCERIIAQAGRDLAAALSMPVAMLDIDDICVYGPSDIVNDTFISAAQQQLTRDTTSVLHPRTIIRRCQIGGDIVIRGELIPILQMSLSRL</sequence>
<organism evidence="3 4">
    <name type="scientific">Bifidobacterium felsineum</name>
    <dbReference type="NCBI Taxonomy" id="2045440"/>
    <lineage>
        <taxon>Bacteria</taxon>
        <taxon>Bacillati</taxon>
        <taxon>Actinomycetota</taxon>
        <taxon>Actinomycetes</taxon>
        <taxon>Bifidobacteriales</taxon>
        <taxon>Bifidobacteriaceae</taxon>
        <taxon>Bifidobacterium</taxon>
    </lineage>
</organism>
<dbReference type="Gene3D" id="1.10.10.10">
    <property type="entry name" value="Winged helix-like DNA-binding domain superfamily/Winged helix DNA-binding domain"/>
    <property type="match status" value="1"/>
</dbReference>
<dbReference type="EMBL" id="PEBJ01000001">
    <property type="protein sequence ID" value="PJM77574.1"/>
    <property type="molecule type" value="Genomic_DNA"/>
</dbReference>
<dbReference type="PANTHER" id="PTHR18964">
    <property type="entry name" value="ROK (REPRESSOR, ORF, KINASE) FAMILY"/>
    <property type="match status" value="1"/>
</dbReference>
<gene>
    <name evidence="3" type="ORF">CSQ86_00265</name>
</gene>
<dbReference type="InterPro" id="IPR043129">
    <property type="entry name" value="ATPase_NBD"/>
</dbReference>
<accession>A0A2M9HL93</accession>
<dbReference type="Pfam" id="PF00480">
    <property type="entry name" value="ROK"/>
    <property type="match status" value="1"/>
</dbReference>
<dbReference type="AlphaFoldDB" id="A0A2M9HL93"/>
<dbReference type="InterPro" id="IPR036388">
    <property type="entry name" value="WH-like_DNA-bd_sf"/>
</dbReference>